<sequence>MTSLNNPILAEGRTHLQHVLQCRNLQVWYDIEIWHSLEPGWYRCFARASSLEGKLLASEFLDTLRRLSGVDSDGDEPVELVPYSNKTQLEGNIPHPIGGPMIPGTYVFRCVKYDKSREEAAAMRVGNMGLNSLDNTMLLCPQHSSWMDRSYISINPKTRRLHAFHPIARDFHGLELRRPFAHANEWLPAPHVNMLSWHFDRSIIGWTSGHGQFVDEGIRKVNEEDSSDEDSDRDDVRSR</sequence>
<organism evidence="2 3">
    <name type="scientific">Exidia glandulosa HHB12029</name>
    <dbReference type="NCBI Taxonomy" id="1314781"/>
    <lineage>
        <taxon>Eukaryota</taxon>
        <taxon>Fungi</taxon>
        <taxon>Dikarya</taxon>
        <taxon>Basidiomycota</taxon>
        <taxon>Agaricomycotina</taxon>
        <taxon>Agaricomycetes</taxon>
        <taxon>Auriculariales</taxon>
        <taxon>Exidiaceae</taxon>
        <taxon>Exidia</taxon>
    </lineage>
</organism>
<gene>
    <name evidence="2" type="ORF">EXIGLDRAFT_783088</name>
</gene>
<keyword evidence="3" id="KW-1185">Reference proteome</keyword>
<dbReference type="AlphaFoldDB" id="A0A165Z2Y8"/>
<proteinExistence type="predicted"/>
<accession>A0A165Z2Y8</accession>
<name>A0A165Z2Y8_EXIGL</name>
<reference evidence="2 3" key="1">
    <citation type="journal article" date="2016" name="Mol. Biol. Evol.">
        <title>Comparative Genomics of Early-Diverging Mushroom-Forming Fungi Provides Insights into the Origins of Lignocellulose Decay Capabilities.</title>
        <authorList>
            <person name="Nagy L.G."/>
            <person name="Riley R."/>
            <person name="Tritt A."/>
            <person name="Adam C."/>
            <person name="Daum C."/>
            <person name="Floudas D."/>
            <person name="Sun H."/>
            <person name="Yadav J.S."/>
            <person name="Pangilinan J."/>
            <person name="Larsson K.H."/>
            <person name="Matsuura K."/>
            <person name="Barry K."/>
            <person name="Labutti K."/>
            <person name="Kuo R."/>
            <person name="Ohm R.A."/>
            <person name="Bhattacharya S.S."/>
            <person name="Shirouzu T."/>
            <person name="Yoshinaga Y."/>
            <person name="Martin F.M."/>
            <person name="Grigoriev I.V."/>
            <person name="Hibbett D.S."/>
        </authorList>
    </citation>
    <scope>NUCLEOTIDE SEQUENCE [LARGE SCALE GENOMIC DNA]</scope>
    <source>
        <strain evidence="2 3">HHB12029</strain>
    </source>
</reference>
<dbReference type="EMBL" id="KV426726">
    <property type="protein sequence ID" value="KZV78909.1"/>
    <property type="molecule type" value="Genomic_DNA"/>
</dbReference>
<feature type="compositionally biased region" description="Acidic residues" evidence="1">
    <location>
        <begin position="224"/>
        <end position="233"/>
    </location>
</feature>
<dbReference type="InParanoid" id="A0A165Z2Y8"/>
<evidence type="ECO:0000313" key="2">
    <source>
        <dbReference type="EMBL" id="KZV78909.1"/>
    </source>
</evidence>
<evidence type="ECO:0000256" key="1">
    <source>
        <dbReference type="SAM" id="MobiDB-lite"/>
    </source>
</evidence>
<evidence type="ECO:0000313" key="3">
    <source>
        <dbReference type="Proteomes" id="UP000077266"/>
    </source>
</evidence>
<feature type="region of interest" description="Disordered" evidence="1">
    <location>
        <begin position="220"/>
        <end position="239"/>
    </location>
</feature>
<protein>
    <submittedName>
        <fullName evidence="2">Uncharacterized protein</fullName>
    </submittedName>
</protein>
<dbReference type="Proteomes" id="UP000077266">
    <property type="component" value="Unassembled WGS sequence"/>
</dbReference>